<feature type="domain" description="Urease accessory protein UreH-like transmembrane" evidence="2">
    <location>
        <begin position="9"/>
        <end position="207"/>
    </location>
</feature>
<feature type="transmembrane region" description="Helical" evidence="1">
    <location>
        <begin position="194"/>
        <end position="214"/>
    </location>
</feature>
<proteinExistence type="predicted"/>
<name>A0A1H3XSW8_ALKAM</name>
<keyword evidence="1 3" id="KW-0812">Transmembrane</keyword>
<feature type="transmembrane region" description="Helical" evidence="1">
    <location>
        <begin position="76"/>
        <end position="93"/>
    </location>
</feature>
<evidence type="ECO:0000313" key="3">
    <source>
        <dbReference type="EMBL" id="SEA02423.1"/>
    </source>
</evidence>
<dbReference type="PANTHER" id="PTHR31272">
    <property type="entry name" value="CYTOCHROME C-TYPE BIOGENESIS PROTEIN HI_1454-RELATED"/>
    <property type="match status" value="1"/>
</dbReference>
<keyword evidence="1" id="KW-1133">Transmembrane helix</keyword>
<keyword evidence="1" id="KW-0472">Membrane</keyword>
<feature type="transmembrane region" description="Helical" evidence="1">
    <location>
        <begin position="41"/>
        <end position="64"/>
    </location>
</feature>
<keyword evidence="4" id="KW-1185">Reference proteome</keyword>
<dbReference type="RefSeq" id="WP_091338597.1">
    <property type="nucleotide sequence ID" value="NZ_FNRM01000001.1"/>
</dbReference>
<dbReference type="Proteomes" id="UP000198773">
    <property type="component" value="Unassembled WGS sequence"/>
</dbReference>
<accession>A0A1H3XSW8</accession>
<dbReference type="EMBL" id="FNRM01000001">
    <property type="protein sequence ID" value="SEA02423.1"/>
    <property type="molecule type" value="Genomic_DNA"/>
</dbReference>
<dbReference type="InterPro" id="IPR051790">
    <property type="entry name" value="Cytochrome_c-biogenesis_DsbD"/>
</dbReference>
<evidence type="ECO:0000259" key="2">
    <source>
        <dbReference type="Pfam" id="PF13386"/>
    </source>
</evidence>
<protein>
    <submittedName>
        <fullName evidence="3">Cytochrome C biogenesis protein transmembrane region</fullName>
    </submittedName>
</protein>
<dbReference type="InterPro" id="IPR039447">
    <property type="entry name" value="UreH-like_TM_dom"/>
</dbReference>
<dbReference type="AlphaFoldDB" id="A0A1H3XSW8"/>
<dbReference type="PANTHER" id="PTHR31272:SF9">
    <property type="entry name" value="BLL1027 PROTEIN"/>
    <property type="match status" value="1"/>
</dbReference>
<evidence type="ECO:0000256" key="1">
    <source>
        <dbReference type="SAM" id="Phobius"/>
    </source>
</evidence>
<dbReference type="OrthoDB" id="9811352at2"/>
<evidence type="ECO:0000313" key="4">
    <source>
        <dbReference type="Proteomes" id="UP000198773"/>
    </source>
</evidence>
<organism evidence="3 4">
    <name type="scientific">Alkalimonas amylolytica</name>
    <dbReference type="NCBI Taxonomy" id="152573"/>
    <lineage>
        <taxon>Bacteria</taxon>
        <taxon>Pseudomonadati</taxon>
        <taxon>Pseudomonadota</taxon>
        <taxon>Gammaproteobacteria</taxon>
        <taxon>Alkalimonas</taxon>
    </lineage>
</organism>
<reference evidence="3 4" key="1">
    <citation type="submission" date="2016-10" db="EMBL/GenBank/DDBJ databases">
        <authorList>
            <person name="de Groot N.N."/>
        </authorList>
    </citation>
    <scope>NUCLEOTIDE SEQUENCE [LARGE SCALE GENOMIC DNA]</scope>
    <source>
        <strain evidence="3 4">CGMCC 1.3430</strain>
    </source>
</reference>
<feature type="transmembrane region" description="Helical" evidence="1">
    <location>
        <begin position="162"/>
        <end position="182"/>
    </location>
</feature>
<dbReference type="STRING" id="152573.SAMN04488051_101378"/>
<gene>
    <name evidence="3" type="ORF">SAMN04488051_101378</name>
</gene>
<sequence length="233" mass="24418">MEFTAIPLALIAGVLSLLSPCVLPMIPAVTASAMRASKTGVWFLAAGLAFTFALGGSLLTYLLLSAGLSPDIMRTFAAVFMLVMGLVLVVGWLNQQFSLLLSRLTSRLPAGGQLADSSDRPAFQFVIGGSLGLVWLPCVGPTLGAAIALASTGQNMLMSFSVMLAFGLGTALPLVGLGYAAGTRLNTLRASGKVGRLLLGYALLLIALMIFTGFDKVMELWAIDYLPDWVTTL</sequence>
<dbReference type="Pfam" id="PF13386">
    <property type="entry name" value="DsbD_2"/>
    <property type="match status" value="1"/>
</dbReference>
<feature type="transmembrane region" description="Helical" evidence="1">
    <location>
        <begin position="122"/>
        <end position="150"/>
    </location>
</feature>